<protein>
    <submittedName>
        <fullName evidence="3">Uncharacterized protein</fullName>
    </submittedName>
</protein>
<evidence type="ECO:0000256" key="2">
    <source>
        <dbReference type="SAM" id="Phobius"/>
    </source>
</evidence>
<keyword evidence="2" id="KW-0812">Transmembrane</keyword>
<name>A0ABW6VDD5_MICFU</name>
<reference evidence="3 4" key="1">
    <citation type="submission" date="2024-10" db="EMBL/GenBank/DDBJ databases">
        <title>The Natural Products Discovery Center: Release of the First 8490 Sequenced Strains for Exploring Actinobacteria Biosynthetic Diversity.</title>
        <authorList>
            <person name="Kalkreuter E."/>
            <person name="Kautsar S.A."/>
            <person name="Yang D."/>
            <person name="Bader C.D."/>
            <person name="Teijaro C.N."/>
            <person name="Fluegel L."/>
            <person name="Davis C.M."/>
            <person name="Simpson J.R."/>
            <person name="Lauterbach L."/>
            <person name="Steele A.D."/>
            <person name="Gui C."/>
            <person name="Meng S."/>
            <person name="Li G."/>
            <person name="Viehrig K."/>
            <person name="Ye F."/>
            <person name="Su P."/>
            <person name="Kiefer A.F."/>
            <person name="Nichols A."/>
            <person name="Cepeda A.J."/>
            <person name="Yan W."/>
            <person name="Fan B."/>
            <person name="Jiang Y."/>
            <person name="Adhikari A."/>
            <person name="Zheng C.-J."/>
            <person name="Schuster L."/>
            <person name="Cowan T.M."/>
            <person name="Smanski M.J."/>
            <person name="Chevrette M.G."/>
            <person name="De Carvalho L.P.S."/>
            <person name="Shen B."/>
        </authorList>
    </citation>
    <scope>NUCLEOTIDE SEQUENCE [LARGE SCALE GENOMIC DNA]</scope>
    <source>
        <strain evidence="3 4">NPDC001281</strain>
    </source>
</reference>
<feature type="compositionally biased region" description="Pro residues" evidence="1">
    <location>
        <begin position="16"/>
        <end position="25"/>
    </location>
</feature>
<evidence type="ECO:0000313" key="4">
    <source>
        <dbReference type="Proteomes" id="UP001602119"/>
    </source>
</evidence>
<feature type="region of interest" description="Disordered" evidence="1">
    <location>
        <begin position="160"/>
        <end position="218"/>
    </location>
</feature>
<accession>A0ABW6VDD5</accession>
<dbReference type="Proteomes" id="UP001602119">
    <property type="component" value="Unassembled WGS sequence"/>
</dbReference>
<gene>
    <name evidence="3" type="ORF">ACFY05_31355</name>
</gene>
<keyword evidence="2" id="KW-0472">Membrane</keyword>
<proteinExistence type="predicted"/>
<organism evidence="3 4">
    <name type="scientific">Microtetraspora fusca</name>
    <dbReference type="NCBI Taxonomy" id="1997"/>
    <lineage>
        <taxon>Bacteria</taxon>
        <taxon>Bacillati</taxon>
        <taxon>Actinomycetota</taxon>
        <taxon>Actinomycetes</taxon>
        <taxon>Streptosporangiales</taxon>
        <taxon>Streptosporangiaceae</taxon>
        <taxon>Microtetraspora</taxon>
    </lineage>
</organism>
<sequence length="362" mass="37701">MGSLPTCPRCGRSLPEPQPPRPPTAEPSAEGRLWLSPETSPYWAPKPVRQPGRETPGGPRPPEGSATWEGPPPHAAHERAAWDRPAAWDDPAARAAPGDGYAAGTWEAGPGGGSWPEPSEEPVEPWRLRNRRWPKVALVVAPALLSLALVWWLVAGRSTGPTHTGTPLGSAATAGPDASTEPAGSSTPDETPDPAATEPDPETATETDTAGGSDEEAGRQAQAIDTLLTGSHSARSGLSDAIASVSGCDGSGADTIASITDSRREQLASARKLDVSSLSGGDDLKSTLIEALDASADADAAFLSWARRYLAGGCTGPVTGDDDYATGLDRSADAQDAKTRFVERWRPVATAFGLTLWRVDQI</sequence>
<feature type="compositionally biased region" description="Low complexity" evidence="1">
    <location>
        <begin position="187"/>
        <end position="198"/>
    </location>
</feature>
<evidence type="ECO:0000313" key="3">
    <source>
        <dbReference type="EMBL" id="MFF4777363.1"/>
    </source>
</evidence>
<keyword evidence="2" id="KW-1133">Transmembrane helix</keyword>
<keyword evidence="4" id="KW-1185">Reference proteome</keyword>
<feature type="transmembrane region" description="Helical" evidence="2">
    <location>
        <begin position="136"/>
        <end position="154"/>
    </location>
</feature>
<evidence type="ECO:0000256" key="1">
    <source>
        <dbReference type="SAM" id="MobiDB-lite"/>
    </source>
</evidence>
<feature type="region of interest" description="Disordered" evidence="1">
    <location>
        <begin position="1"/>
        <end position="123"/>
    </location>
</feature>
<comment type="caution">
    <text evidence="3">The sequence shown here is derived from an EMBL/GenBank/DDBJ whole genome shotgun (WGS) entry which is preliminary data.</text>
</comment>
<dbReference type="EMBL" id="JBIAXI010000023">
    <property type="protein sequence ID" value="MFF4777363.1"/>
    <property type="molecule type" value="Genomic_DNA"/>
</dbReference>
<feature type="compositionally biased region" description="Low complexity" evidence="1">
    <location>
        <begin position="83"/>
        <end position="108"/>
    </location>
</feature>
<dbReference type="RefSeq" id="WP_387345765.1">
    <property type="nucleotide sequence ID" value="NZ_JBIAXI010000023.1"/>
</dbReference>